<feature type="transmembrane region" description="Helical" evidence="5">
    <location>
        <begin position="24"/>
        <end position="41"/>
    </location>
</feature>
<dbReference type="InterPro" id="IPR020846">
    <property type="entry name" value="MFS_dom"/>
</dbReference>
<keyword evidence="2 5" id="KW-0812">Transmembrane</keyword>
<evidence type="ECO:0000256" key="3">
    <source>
        <dbReference type="ARBA" id="ARBA00022989"/>
    </source>
</evidence>
<dbReference type="SUPFAM" id="SSF103473">
    <property type="entry name" value="MFS general substrate transporter"/>
    <property type="match status" value="2"/>
</dbReference>
<feature type="domain" description="Major facilitator superfamily (MFS) profile" evidence="6">
    <location>
        <begin position="1"/>
        <end position="449"/>
    </location>
</feature>
<evidence type="ECO:0000259" key="6">
    <source>
        <dbReference type="PROSITE" id="PS50850"/>
    </source>
</evidence>
<feature type="transmembrane region" description="Helical" evidence="5">
    <location>
        <begin position="187"/>
        <end position="206"/>
    </location>
</feature>
<dbReference type="PANTHER" id="PTHR23501:SF43">
    <property type="entry name" value="MULTIDRUG TRANSPORTER, PUTATIVE (AFU_ORTHOLOGUE AFUA_6G03040)-RELATED"/>
    <property type="match status" value="1"/>
</dbReference>
<gene>
    <name evidence="7" type="ORF">LY89DRAFT_651352</name>
</gene>
<feature type="transmembrane region" description="Helical" evidence="5">
    <location>
        <begin position="467"/>
        <end position="484"/>
    </location>
</feature>
<feature type="transmembrane region" description="Helical" evidence="5">
    <location>
        <begin position="359"/>
        <end position="380"/>
    </location>
</feature>
<name>A0A194WZW3_MOLSC</name>
<feature type="transmembrane region" description="Helical" evidence="5">
    <location>
        <begin position="328"/>
        <end position="347"/>
    </location>
</feature>
<dbReference type="OrthoDB" id="440553at2759"/>
<dbReference type="Gene3D" id="1.20.1720.10">
    <property type="entry name" value="Multidrug resistance protein D"/>
    <property type="match status" value="1"/>
</dbReference>
<evidence type="ECO:0000256" key="2">
    <source>
        <dbReference type="ARBA" id="ARBA00022692"/>
    </source>
</evidence>
<dbReference type="InterPro" id="IPR036259">
    <property type="entry name" value="MFS_trans_sf"/>
</dbReference>
<dbReference type="EMBL" id="KQ947422">
    <property type="protein sequence ID" value="KUJ13244.1"/>
    <property type="molecule type" value="Genomic_DNA"/>
</dbReference>
<organism evidence="7 8">
    <name type="scientific">Mollisia scopiformis</name>
    <name type="common">Conifer needle endophyte fungus</name>
    <name type="synonym">Phialocephala scopiformis</name>
    <dbReference type="NCBI Taxonomy" id="149040"/>
    <lineage>
        <taxon>Eukaryota</taxon>
        <taxon>Fungi</taxon>
        <taxon>Dikarya</taxon>
        <taxon>Ascomycota</taxon>
        <taxon>Pezizomycotina</taxon>
        <taxon>Leotiomycetes</taxon>
        <taxon>Helotiales</taxon>
        <taxon>Mollisiaceae</taxon>
        <taxon>Mollisia</taxon>
    </lineage>
</organism>
<dbReference type="InParanoid" id="A0A194WZW3"/>
<dbReference type="Gene3D" id="1.20.1250.20">
    <property type="entry name" value="MFS general substrate transporter like domains"/>
    <property type="match status" value="1"/>
</dbReference>
<dbReference type="InterPro" id="IPR011701">
    <property type="entry name" value="MFS"/>
</dbReference>
<keyword evidence="3 5" id="KW-1133">Transmembrane helix</keyword>
<feature type="transmembrane region" description="Helical" evidence="5">
    <location>
        <begin position="401"/>
        <end position="419"/>
    </location>
</feature>
<dbReference type="PROSITE" id="PS50850">
    <property type="entry name" value="MFS"/>
    <property type="match status" value="1"/>
</dbReference>
<sequence length="491" mass="53998">MESSIVSTSIVTITNELKGFDKSAWVFNSFLLAYSGLMIIWAKLSDIFGRKPLLLLSLFLFIVFSGACGASRTLVQLIIFRCLQGIGASGIFSLVVLIFYELVPPRKWPMYTAMNTLVVTCSLTFAPIFGGLINIHGLWRWIFLLNIPAGVIAMVMLILFLPNTNSRQPQPWIDWRRCFALKSVQRVDILGTVLLLAVNTFLVTALEQAASGTPFRASLVLSLLMLTVVILGGFLMWEWYITTRRTLPEPVFPWRFVQNRVAAGMFLNSYFAGTIFLVCTVQIPQRFETINKDSAFRAGIRLIAFVLFVPTSSAFAAILLGKSKIPHCWILLSGCILNIAGTVGLSMTSTSTTINSSQYGFQILTGIGVGLFNGVLILLIPYVVEKRDLGVGSATISQLRVLGGVLGLAIVTSVTNNFLRSELSRILAADQVELLLQSVGTIDSLPESLQSMTRSIFAHGYNLQMKIMIGFAVAQVPVTLLMWAKKPIMAT</sequence>
<dbReference type="Proteomes" id="UP000070700">
    <property type="component" value="Unassembled WGS sequence"/>
</dbReference>
<evidence type="ECO:0000313" key="8">
    <source>
        <dbReference type="Proteomes" id="UP000070700"/>
    </source>
</evidence>
<dbReference type="Pfam" id="PF07690">
    <property type="entry name" value="MFS_1"/>
    <property type="match status" value="1"/>
</dbReference>
<dbReference type="AlphaFoldDB" id="A0A194WZW3"/>
<dbReference type="KEGG" id="psco:LY89DRAFT_651352"/>
<keyword evidence="8" id="KW-1185">Reference proteome</keyword>
<dbReference type="GO" id="GO:0005886">
    <property type="term" value="C:plasma membrane"/>
    <property type="evidence" value="ECO:0007669"/>
    <property type="project" value="TreeGrafter"/>
</dbReference>
<feature type="transmembrane region" description="Helical" evidence="5">
    <location>
        <begin position="112"/>
        <end position="135"/>
    </location>
</feature>
<keyword evidence="4 5" id="KW-0472">Membrane</keyword>
<dbReference type="GO" id="GO:0022857">
    <property type="term" value="F:transmembrane transporter activity"/>
    <property type="evidence" value="ECO:0007669"/>
    <property type="project" value="InterPro"/>
</dbReference>
<evidence type="ECO:0000256" key="4">
    <source>
        <dbReference type="ARBA" id="ARBA00023136"/>
    </source>
</evidence>
<reference evidence="7 8" key="1">
    <citation type="submission" date="2015-10" db="EMBL/GenBank/DDBJ databases">
        <title>Full genome of DAOMC 229536 Phialocephala scopiformis, a fungal endophyte of spruce producing the potent anti-insectan compound rugulosin.</title>
        <authorList>
            <consortium name="DOE Joint Genome Institute"/>
            <person name="Walker A.K."/>
            <person name="Frasz S.L."/>
            <person name="Seifert K.A."/>
            <person name="Miller J.D."/>
            <person name="Mondo S.J."/>
            <person name="Labutti K."/>
            <person name="Lipzen A."/>
            <person name="Dockter R."/>
            <person name="Kennedy M."/>
            <person name="Grigoriev I.V."/>
            <person name="Spatafora J.W."/>
        </authorList>
    </citation>
    <scope>NUCLEOTIDE SEQUENCE [LARGE SCALE GENOMIC DNA]</scope>
    <source>
        <strain evidence="7 8">CBS 120377</strain>
    </source>
</reference>
<feature type="transmembrane region" description="Helical" evidence="5">
    <location>
        <begin position="218"/>
        <end position="240"/>
    </location>
</feature>
<dbReference type="GeneID" id="28821878"/>
<feature type="transmembrane region" description="Helical" evidence="5">
    <location>
        <begin position="141"/>
        <end position="161"/>
    </location>
</feature>
<feature type="transmembrane region" description="Helical" evidence="5">
    <location>
        <begin position="78"/>
        <end position="100"/>
    </location>
</feature>
<feature type="transmembrane region" description="Helical" evidence="5">
    <location>
        <begin position="303"/>
        <end position="321"/>
    </location>
</feature>
<evidence type="ECO:0000313" key="7">
    <source>
        <dbReference type="EMBL" id="KUJ13244.1"/>
    </source>
</evidence>
<dbReference type="PANTHER" id="PTHR23501">
    <property type="entry name" value="MAJOR FACILITATOR SUPERFAMILY"/>
    <property type="match status" value="1"/>
</dbReference>
<evidence type="ECO:0000256" key="5">
    <source>
        <dbReference type="SAM" id="Phobius"/>
    </source>
</evidence>
<dbReference type="RefSeq" id="XP_018067599.1">
    <property type="nucleotide sequence ID" value="XM_018212152.1"/>
</dbReference>
<accession>A0A194WZW3</accession>
<evidence type="ECO:0000256" key="1">
    <source>
        <dbReference type="ARBA" id="ARBA00004141"/>
    </source>
</evidence>
<feature type="transmembrane region" description="Helical" evidence="5">
    <location>
        <begin position="53"/>
        <end position="72"/>
    </location>
</feature>
<proteinExistence type="predicted"/>
<comment type="subcellular location">
    <subcellularLocation>
        <location evidence="1">Membrane</location>
        <topology evidence="1">Multi-pass membrane protein</topology>
    </subcellularLocation>
</comment>
<protein>
    <submittedName>
        <fullName evidence="7">MFS multidrug transporter-like protein</fullName>
    </submittedName>
</protein>
<feature type="transmembrane region" description="Helical" evidence="5">
    <location>
        <begin position="261"/>
        <end position="283"/>
    </location>
</feature>